<comment type="caution">
    <text evidence="1">Lacks conserved residue(s) required for the propagation of feature annotation.</text>
</comment>
<dbReference type="AlphaFoldDB" id="A0A0F5YHX8"/>
<dbReference type="PROSITE" id="PS50110">
    <property type="entry name" value="RESPONSE_REGULATORY"/>
    <property type="match status" value="1"/>
</dbReference>
<dbReference type="OrthoDB" id="458149at2"/>
<dbReference type="Gene3D" id="3.40.50.2300">
    <property type="match status" value="1"/>
</dbReference>
<dbReference type="EMBL" id="LATL02000055">
    <property type="protein sequence ID" value="KKD38509.1"/>
    <property type="molecule type" value="Genomic_DNA"/>
</dbReference>
<dbReference type="SMART" id="SM00448">
    <property type="entry name" value="REC"/>
    <property type="match status" value="1"/>
</dbReference>
<dbReference type="CDD" id="cd17535">
    <property type="entry name" value="REC_NarL-like"/>
    <property type="match status" value="1"/>
</dbReference>
<dbReference type="PIRSF" id="PIRSF026434">
    <property type="entry name" value="RR_ycf55_prd"/>
    <property type="match status" value="1"/>
</dbReference>
<dbReference type="InterPro" id="IPR058245">
    <property type="entry name" value="NreC/VraR/RcsB-like_REC"/>
</dbReference>
<evidence type="ECO:0000259" key="3">
    <source>
        <dbReference type="PROSITE" id="PS50110"/>
    </source>
</evidence>
<dbReference type="InterPro" id="IPR016837">
    <property type="entry name" value="Uncharacterised_Ycf55_cyanobac"/>
</dbReference>
<dbReference type="GO" id="GO:0000160">
    <property type="term" value="P:phosphorelay signal transduction system"/>
    <property type="evidence" value="ECO:0007669"/>
    <property type="project" value="InterPro"/>
</dbReference>
<dbReference type="Pfam" id="PF12452">
    <property type="entry name" value="DUF3685"/>
    <property type="match status" value="1"/>
</dbReference>
<dbReference type="InterPro" id="IPR051015">
    <property type="entry name" value="EvgA-like"/>
</dbReference>
<dbReference type="SUPFAM" id="SSF52172">
    <property type="entry name" value="CheY-like"/>
    <property type="match status" value="1"/>
</dbReference>
<reference evidence="4 5" key="1">
    <citation type="submission" date="2015-06" db="EMBL/GenBank/DDBJ databases">
        <title>Draft genome assembly of filamentous brackish cyanobacterium Limnoraphis robusta strain CS-951.</title>
        <authorList>
            <person name="Willis A."/>
            <person name="Parks M."/>
            <person name="Burford M.A."/>
        </authorList>
    </citation>
    <scope>NUCLEOTIDE SEQUENCE [LARGE SCALE GENOMIC DNA]</scope>
    <source>
        <strain evidence="4 5">CS-951</strain>
    </source>
</reference>
<evidence type="ECO:0000313" key="4">
    <source>
        <dbReference type="EMBL" id="KKD38509.1"/>
    </source>
</evidence>
<dbReference type="PANTHER" id="PTHR45566:SF1">
    <property type="entry name" value="HTH-TYPE TRANSCRIPTIONAL REGULATOR YHJB-RELATED"/>
    <property type="match status" value="1"/>
</dbReference>
<dbReference type="InterPro" id="IPR022552">
    <property type="entry name" value="UPF_Ycf55"/>
</dbReference>
<dbReference type="InterPro" id="IPR001789">
    <property type="entry name" value="Sig_transdc_resp-reg_receiver"/>
</dbReference>
<feature type="region of interest" description="Disordered" evidence="2">
    <location>
        <begin position="248"/>
        <end position="269"/>
    </location>
</feature>
<dbReference type="Proteomes" id="UP000033607">
    <property type="component" value="Unassembled WGS sequence"/>
</dbReference>
<dbReference type="PANTHER" id="PTHR45566">
    <property type="entry name" value="HTH-TYPE TRANSCRIPTIONAL REGULATOR YHJB-RELATED"/>
    <property type="match status" value="1"/>
</dbReference>
<evidence type="ECO:0000313" key="5">
    <source>
        <dbReference type="Proteomes" id="UP000033607"/>
    </source>
</evidence>
<comment type="caution">
    <text evidence="4">The sequence shown here is derived from an EMBL/GenBank/DDBJ whole genome shotgun (WGS) entry which is preliminary data.</text>
</comment>
<organism evidence="4 5">
    <name type="scientific">Limnoraphis robusta CS-951</name>
    <dbReference type="NCBI Taxonomy" id="1637645"/>
    <lineage>
        <taxon>Bacteria</taxon>
        <taxon>Bacillati</taxon>
        <taxon>Cyanobacteriota</taxon>
        <taxon>Cyanophyceae</taxon>
        <taxon>Oscillatoriophycideae</taxon>
        <taxon>Oscillatoriales</taxon>
        <taxon>Sirenicapillariaceae</taxon>
        <taxon>Limnoraphis</taxon>
    </lineage>
</organism>
<evidence type="ECO:0000256" key="2">
    <source>
        <dbReference type="SAM" id="MobiDB-lite"/>
    </source>
</evidence>
<dbReference type="RefSeq" id="WP_046278093.1">
    <property type="nucleotide sequence ID" value="NZ_LATL02000055.1"/>
</dbReference>
<name>A0A0F5YHX8_9CYAN</name>
<dbReference type="InterPro" id="IPR011006">
    <property type="entry name" value="CheY-like_superfamily"/>
</dbReference>
<accession>A0A0F5YHX8</accession>
<sequence>MTQSTVRLLLIDDDPIFCMGLRAACQQYPDLQVVAEAQTAEAALAILEPQRAVNENSLPNISADHVIDVAVLELGMASLNAPNSRLHSTTDPAIAFCQSLMTNDPNLGILLLTSIRDNTRLQAAQQVGVQGYCPKGVAIETMITAIRLIANGQTVWENFSSDGLSTRTQSPIAGLSRWSRWRYKLGCSGLQQIDETLAEVTTQLPNPYDVERGDPMAVLNWLMITGHRRELLAARWIVSQLLPASVRTQAPATEETNSTPNPPPNEPLTPKEWLVVRSNSSLTYQAPVLATEVKSVLFDVTFAKLQSGLINLTGSPLEIDILRLTQKRELICLILQQFEQMLDELGFSQVEFEQLSDKSPTMLVDIWKASVTNFLGKYYTLQVGTQEIEVVPVLLRDAVIVQTSILDKIPLVPDLVAHLLFQVPLIVDNTSSPVGSPEAMQRAEAILQNLVIQMANAVIQPLLNHFADVEELKQKYYDRRLLSTRELEKFRNNLSWKYRVDQYFGEPKEIFESLYTLRVFGERGIQKQEIYSPRNEELKKLSGVQLAVSLVLETRDAVAPRVRATISFLGSGVVYLLTQVVGRGIGLIGRGILQGIGNSLQENRVNKKNGRQP</sequence>
<dbReference type="PATRIC" id="fig|1637645.4.peg.974"/>
<protein>
    <recommendedName>
        <fullName evidence="3">Response regulatory domain-containing protein</fullName>
    </recommendedName>
</protein>
<proteinExistence type="predicted"/>
<feature type="domain" description="Response regulatory" evidence="3">
    <location>
        <begin position="7"/>
        <end position="150"/>
    </location>
</feature>
<gene>
    <name evidence="4" type="ORF">WN50_08450</name>
</gene>
<evidence type="ECO:0000256" key="1">
    <source>
        <dbReference type="PROSITE-ProRule" id="PRU00169"/>
    </source>
</evidence>